<reference evidence="2" key="2">
    <citation type="submission" date="2019-06" db="EMBL/GenBank/DDBJ databases">
        <title>Genomics analysis of Aphanomyces spp. identifies a new class of oomycete effector associated with host adaptation.</title>
        <authorList>
            <person name="Gaulin E."/>
        </authorList>
    </citation>
    <scope>NUCLEOTIDE SEQUENCE</scope>
    <source>
        <strain evidence="2">CBS 578.67</strain>
    </source>
</reference>
<protein>
    <submittedName>
        <fullName evidence="3">Aste57867_13066 protein</fullName>
    </submittedName>
</protein>
<evidence type="ECO:0000313" key="4">
    <source>
        <dbReference type="Proteomes" id="UP000332933"/>
    </source>
</evidence>
<sequence length="278" mass="31430">MDAPTYPMEIAHVQQQYDEIECLYSMFPEEDEMRMDPYVKVLFESAALNTTDATVDLPLVHVTLFFKTCPIDNSIPELNLSFPKDYPTEPLEMELQCPTLPRSSKQAIVNCLQQLAQECAGDVCTLQIYQEALTMLEEIHSEMAAASLPPEQPPIDRIPLVVVSSVIGRRAIYFHHIIAPGKRQVVKDWAKELGLGGFAKIGWPGVIIAEGIEAYVAEYVKRLQHLRWKQMVVRGEQTDGARKLSTPFVELTDMSDLATRCHDVGLSELFLTTMKIYR</sequence>
<dbReference type="InterPro" id="IPR016135">
    <property type="entry name" value="UBQ-conjugating_enzyme/RWD"/>
</dbReference>
<dbReference type="SUPFAM" id="SSF54495">
    <property type="entry name" value="UBC-like"/>
    <property type="match status" value="1"/>
</dbReference>
<dbReference type="InterPro" id="IPR017359">
    <property type="entry name" value="Phi-like"/>
</dbReference>
<dbReference type="Proteomes" id="UP000332933">
    <property type="component" value="Unassembled WGS sequence"/>
</dbReference>
<feature type="domain" description="RWD" evidence="1">
    <location>
        <begin position="18"/>
        <end position="139"/>
    </location>
</feature>
<dbReference type="InterPro" id="IPR059181">
    <property type="entry name" value="RWDD2A-B_C"/>
</dbReference>
<evidence type="ECO:0000313" key="2">
    <source>
        <dbReference type="EMBL" id="KAF0696150.1"/>
    </source>
</evidence>
<dbReference type="Pfam" id="PF05773">
    <property type="entry name" value="RWD"/>
    <property type="match status" value="1"/>
</dbReference>
<organism evidence="3 4">
    <name type="scientific">Aphanomyces stellatus</name>
    <dbReference type="NCBI Taxonomy" id="120398"/>
    <lineage>
        <taxon>Eukaryota</taxon>
        <taxon>Sar</taxon>
        <taxon>Stramenopiles</taxon>
        <taxon>Oomycota</taxon>
        <taxon>Saprolegniomycetes</taxon>
        <taxon>Saprolegniales</taxon>
        <taxon>Verrucalvaceae</taxon>
        <taxon>Aphanomyces</taxon>
    </lineage>
</organism>
<dbReference type="PROSITE" id="PS50908">
    <property type="entry name" value="RWD"/>
    <property type="match status" value="1"/>
</dbReference>
<gene>
    <name evidence="3" type="primary">Aste57867_13066</name>
    <name evidence="2" type="ORF">As57867_013018</name>
    <name evidence="3" type="ORF">ASTE57867_13066</name>
</gene>
<reference evidence="3 4" key="1">
    <citation type="submission" date="2019-03" db="EMBL/GenBank/DDBJ databases">
        <authorList>
            <person name="Gaulin E."/>
            <person name="Dumas B."/>
        </authorList>
    </citation>
    <scope>NUCLEOTIDE SEQUENCE [LARGE SCALE GENOMIC DNA]</scope>
    <source>
        <strain evidence="3">CBS 568.67</strain>
    </source>
</reference>
<proteinExistence type="predicted"/>
<dbReference type="AlphaFoldDB" id="A0A485KYU4"/>
<dbReference type="InterPro" id="IPR006575">
    <property type="entry name" value="RWD_dom"/>
</dbReference>
<dbReference type="EMBL" id="VJMH01005426">
    <property type="protein sequence ID" value="KAF0696150.1"/>
    <property type="molecule type" value="Genomic_DNA"/>
</dbReference>
<dbReference type="Gene3D" id="3.10.110.10">
    <property type="entry name" value="Ubiquitin Conjugating Enzyme"/>
    <property type="match status" value="1"/>
</dbReference>
<keyword evidence="4" id="KW-1185">Reference proteome</keyword>
<accession>A0A485KYU4</accession>
<dbReference type="CDD" id="cd24163">
    <property type="entry name" value="RWDD2_C"/>
    <property type="match status" value="1"/>
</dbReference>
<name>A0A485KYU4_9STRA</name>
<evidence type="ECO:0000259" key="1">
    <source>
        <dbReference type="PROSITE" id="PS50908"/>
    </source>
</evidence>
<dbReference type="PANTHER" id="PTHR15955:SF8">
    <property type="entry name" value="RWD DOMAIN-CONTAINING PROTEIN 2B-RELATED"/>
    <property type="match status" value="1"/>
</dbReference>
<dbReference type="EMBL" id="CAADRA010005447">
    <property type="protein sequence ID" value="VFT89910.1"/>
    <property type="molecule type" value="Genomic_DNA"/>
</dbReference>
<dbReference type="OrthoDB" id="432412at2759"/>
<evidence type="ECO:0000313" key="3">
    <source>
        <dbReference type="EMBL" id="VFT89910.1"/>
    </source>
</evidence>
<dbReference type="Pfam" id="PF06544">
    <property type="entry name" value="Prp3_C"/>
    <property type="match status" value="1"/>
</dbReference>
<dbReference type="InterPro" id="IPR010541">
    <property type="entry name" value="Prp3_C"/>
</dbReference>
<dbReference type="PANTHER" id="PTHR15955">
    <property type="entry name" value="RWD DOMAIN CONTAINING PROTEIN 2"/>
    <property type="match status" value="1"/>
</dbReference>